<dbReference type="Proteomes" id="UP000011508">
    <property type="component" value="Unassembled WGS sequence"/>
</dbReference>
<reference evidence="1 2" key="1">
    <citation type="journal article" date="2014" name="PLoS Genet.">
        <title>Phylogenetically driven sequencing of extremely halophilic archaea reveals strategies for static and dynamic osmo-response.</title>
        <authorList>
            <person name="Becker E.A."/>
            <person name="Seitzer P.M."/>
            <person name="Tritt A."/>
            <person name="Larsen D."/>
            <person name="Krusor M."/>
            <person name="Yao A.I."/>
            <person name="Wu D."/>
            <person name="Madern D."/>
            <person name="Eisen J.A."/>
            <person name="Darling A.E."/>
            <person name="Facciotti M.T."/>
        </authorList>
    </citation>
    <scope>NUCLEOTIDE SEQUENCE [LARGE SCALE GENOMIC DNA]</scope>
    <source>
        <strain evidence="1 2">ATCC BAA-897</strain>
    </source>
</reference>
<sequence length="98" mass="11106">MTDIRWIVLRAFSGGAQGVHLFSFHWAAVITDTECILGKCDLHRVTHLDIVCILNQFRQDLGWVVQLSLDVLVEVLRSILPALKIVFDNSELLFTNIS</sequence>
<evidence type="ECO:0000313" key="1">
    <source>
        <dbReference type="EMBL" id="ELZ97828.1"/>
    </source>
</evidence>
<evidence type="ECO:0000313" key="2">
    <source>
        <dbReference type="Proteomes" id="UP000011508"/>
    </source>
</evidence>
<comment type="caution">
    <text evidence="1">The sequence shown here is derived from an EMBL/GenBank/DDBJ whole genome shotgun (WGS) entry which is preliminary data.</text>
</comment>
<keyword evidence="2" id="KW-1185">Reference proteome</keyword>
<accession>M0IPQ8</accession>
<name>M0IPQ8_9EURY</name>
<organism evidence="1 2">
    <name type="scientific">Haloferax sulfurifontis ATCC BAA-897</name>
    <dbReference type="NCBI Taxonomy" id="662480"/>
    <lineage>
        <taxon>Archaea</taxon>
        <taxon>Methanobacteriati</taxon>
        <taxon>Methanobacteriota</taxon>
        <taxon>Stenosarchaea group</taxon>
        <taxon>Halobacteria</taxon>
        <taxon>Halobacteriales</taxon>
        <taxon>Haloferacaceae</taxon>
        <taxon>Haloferax</taxon>
    </lineage>
</organism>
<proteinExistence type="predicted"/>
<protein>
    <submittedName>
        <fullName evidence="1">Uncharacterized protein</fullName>
    </submittedName>
</protein>
<dbReference type="EMBL" id="AOLM01000004">
    <property type="protein sequence ID" value="ELZ97828.1"/>
    <property type="molecule type" value="Genomic_DNA"/>
</dbReference>
<dbReference type="AlphaFoldDB" id="M0IPQ8"/>
<gene>
    <name evidence="1" type="ORF">C441_03317</name>
</gene>